<dbReference type="Gene3D" id="1.10.287.130">
    <property type="match status" value="1"/>
</dbReference>
<dbReference type="KEGG" id="afs:AFR_13325"/>
<keyword evidence="9" id="KW-0902">Two-component regulatory system</keyword>
<dbReference type="OrthoDB" id="9786919at2"/>
<dbReference type="SUPFAM" id="SSF55874">
    <property type="entry name" value="ATPase domain of HSP90 chaperone/DNA topoisomerase II/histidine kinase"/>
    <property type="match status" value="1"/>
</dbReference>
<proteinExistence type="predicted"/>
<dbReference type="Pfam" id="PF00512">
    <property type="entry name" value="HisKA"/>
    <property type="match status" value="1"/>
</dbReference>
<dbReference type="CDD" id="cd06225">
    <property type="entry name" value="HAMP"/>
    <property type="match status" value="1"/>
</dbReference>
<dbReference type="InterPro" id="IPR003661">
    <property type="entry name" value="HisK_dim/P_dom"/>
</dbReference>
<dbReference type="GO" id="GO:0000155">
    <property type="term" value="F:phosphorelay sensor kinase activity"/>
    <property type="evidence" value="ECO:0007669"/>
    <property type="project" value="InterPro"/>
</dbReference>
<evidence type="ECO:0000256" key="4">
    <source>
        <dbReference type="ARBA" id="ARBA00022553"/>
    </source>
</evidence>
<dbReference type="InterPro" id="IPR003594">
    <property type="entry name" value="HATPase_dom"/>
</dbReference>
<dbReference type="CDD" id="cd00082">
    <property type="entry name" value="HisKA"/>
    <property type="match status" value="1"/>
</dbReference>
<dbReference type="Pfam" id="PF00672">
    <property type="entry name" value="HAMP"/>
    <property type="match status" value="1"/>
</dbReference>
<dbReference type="STRING" id="1246995.AFR_13325"/>
<keyword evidence="7 13" id="KW-0418">Kinase</keyword>
<keyword evidence="4" id="KW-0597">Phosphoprotein</keyword>
<reference evidence="13 14" key="1">
    <citation type="journal article" date="2014" name="J. Biotechnol.">
        <title>Complete genome sequence of the actinobacterium Actinoplanes friuliensis HAG 010964, producer of the lipopeptide antibiotic friulimycin.</title>
        <authorList>
            <person name="Ruckert C."/>
            <person name="Szczepanowski R."/>
            <person name="Albersmeier A."/>
            <person name="Goesmann A."/>
            <person name="Fischer N."/>
            <person name="Steinkamper A."/>
            <person name="Puhler A."/>
            <person name="Biener R."/>
            <person name="Schwartz D."/>
            <person name="Kalinowski J."/>
        </authorList>
    </citation>
    <scope>NUCLEOTIDE SEQUENCE [LARGE SCALE GENOMIC DNA]</scope>
    <source>
        <strain evidence="13 14">DSM 7358</strain>
    </source>
</reference>
<dbReference type="SMART" id="SM00387">
    <property type="entry name" value="HATPase_c"/>
    <property type="match status" value="1"/>
</dbReference>
<dbReference type="PROSITE" id="PS50885">
    <property type="entry name" value="HAMP"/>
    <property type="match status" value="1"/>
</dbReference>
<evidence type="ECO:0000313" key="14">
    <source>
        <dbReference type="Proteomes" id="UP000017746"/>
    </source>
</evidence>
<dbReference type="SMART" id="SM00388">
    <property type="entry name" value="HisKA"/>
    <property type="match status" value="1"/>
</dbReference>
<keyword evidence="14" id="KW-1185">Reference proteome</keyword>
<dbReference type="InterPro" id="IPR005467">
    <property type="entry name" value="His_kinase_dom"/>
</dbReference>
<evidence type="ECO:0000256" key="5">
    <source>
        <dbReference type="ARBA" id="ARBA00022679"/>
    </source>
</evidence>
<evidence type="ECO:0000256" key="9">
    <source>
        <dbReference type="ARBA" id="ARBA00023012"/>
    </source>
</evidence>
<dbReference type="EC" id="2.7.13.3" evidence="3"/>
<dbReference type="RefSeq" id="WP_023361010.1">
    <property type="nucleotide sequence ID" value="NC_022657.1"/>
</dbReference>
<dbReference type="Gene3D" id="6.10.340.10">
    <property type="match status" value="1"/>
</dbReference>
<keyword evidence="5" id="KW-0808">Transferase</keyword>
<evidence type="ECO:0000256" key="7">
    <source>
        <dbReference type="ARBA" id="ARBA00022777"/>
    </source>
</evidence>
<dbReference type="PANTHER" id="PTHR43711">
    <property type="entry name" value="TWO-COMPONENT HISTIDINE KINASE"/>
    <property type="match status" value="1"/>
</dbReference>
<dbReference type="PATRIC" id="fig|1246995.3.peg.2705"/>
<evidence type="ECO:0000259" key="12">
    <source>
        <dbReference type="PROSITE" id="PS50885"/>
    </source>
</evidence>
<dbReference type="InterPro" id="IPR003660">
    <property type="entry name" value="HAMP_dom"/>
</dbReference>
<evidence type="ECO:0000256" key="3">
    <source>
        <dbReference type="ARBA" id="ARBA00012438"/>
    </source>
</evidence>
<dbReference type="CDD" id="cd00075">
    <property type="entry name" value="HATPase"/>
    <property type="match status" value="1"/>
</dbReference>
<comment type="subcellular location">
    <subcellularLocation>
        <location evidence="2">Cell membrane</location>
    </subcellularLocation>
</comment>
<sequence length="595" mass="63994">MDGVPLHRSLIFRLLIASLTIAVVAVVATSWIASQSTSRTIQQQLGQSLSDDKSVYDELLGYAATHRDWSGVTPLVGSLASRLNRRVTLMTEARQVIADSQAGPALSATRPSATVDPLAVDLSITGGVNRIDQRVIGPYRLPAAEQKQLRDELNASLDCLRQYDYDGTIVAGPHARGRLQVTTIGKSSFSCGLVPLPTRSETRPLAALRKLIASCANEKDVEDVQLAADLTVEVRESDSDTGLPDPKRTERAVGCLEKARRTQLEAYVPPAALLFVTDPADPTAQRVLPFTRANLVRTGTATVVVLILAFLVTIMVGLRLVRPLRSLAEAARRSSGNQRVPVTGRDEIGYLAAALNELAERREQAELQRQAMVSDVAHELRNPLTNIRSWLEAVQDGLATVDGRLVTLLHDETVHLQHIVDDLRDLAAADAGTLRMHPEPVYVNDSVTQVLDAHRPNAAIAGVQLRTEFTGDPEVTADPVRLRQMVSNLLSNAIRHTRPGGSVTVRTGVTGDRLTVAVADTGDGIAPDDLDKVFERFWRADSSRTRATGGSGLGLPIARQIAEAHGGGITVISTLGEGTTFTATIRTATAVLTIS</sequence>
<protein>
    <recommendedName>
        <fullName evidence="3">histidine kinase</fullName>
        <ecNumber evidence="3">2.7.13.3</ecNumber>
    </recommendedName>
</protein>
<dbReference type="SUPFAM" id="SSF158472">
    <property type="entry name" value="HAMP domain-like"/>
    <property type="match status" value="1"/>
</dbReference>
<name>U5VZ44_9ACTN</name>
<keyword evidence="8 10" id="KW-1133">Transmembrane helix</keyword>
<dbReference type="HOGENOM" id="CLU_000445_89_6_11"/>
<evidence type="ECO:0000256" key="2">
    <source>
        <dbReference type="ARBA" id="ARBA00004236"/>
    </source>
</evidence>
<dbReference type="InterPro" id="IPR036890">
    <property type="entry name" value="HATPase_C_sf"/>
</dbReference>
<dbReference type="InterPro" id="IPR036097">
    <property type="entry name" value="HisK_dim/P_sf"/>
</dbReference>
<feature type="domain" description="HAMP" evidence="12">
    <location>
        <begin position="318"/>
        <end position="367"/>
    </location>
</feature>
<evidence type="ECO:0000256" key="6">
    <source>
        <dbReference type="ARBA" id="ARBA00022692"/>
    </source>
</evidence>
<dbReference type="InterPro" id="IPR050736">
    <property type="entry name" value="Sensor_HK_Regulatory"/>
</dbReference>
<organism evidence="13 14">
    <name type="scientific">Actinoplanes friuliensis DSM 7358</name>
    <dbReference type="NCBI Taxonomy" id="1246995"/>
    <lineage>
        <taxon>Bacteria</taxon>
        <taxon>Bacillati</taxon>
        <taxon>Actinomycetota</taxon>
        <taxon>Actinomycetes</taxon>
        <taxon>Micromonosporales</taxon>
        <taxon>Micromonosporaceae</taxon>
        <taxon>Actinoplanes</taxon>
    </lineage>
</organism>
<dbReference type="FunFam" id="3.30.565.10:FF:000006">
    <property type="entry name" value="Sensor histidine kinase WalK"/>
    <property type="match status" value="1"/>
</dbReference>
<dbReference type="Gene3D" id="3.30.565.10">
    <property type="entry name" value="Histidine kinase-like ATPase, C-terminal domain"/>
    <property type="match status" value="1"/>
</dbReference>
<dbReference type="SMART" id="SM00304">
    <property type="entry name" value="HAMP"/>
    <property type="match status" value="1"/>
</dbReference>
<dbReference type="GO" id="GO:0005886">
    <property type="term" value="C:plasma membrane"/>
    <property type="evidence" value="ECO:0007669"/>
    <property type="project" value="UniProtKB-SubCell"/>
</dbReference>
<accession>U5VZ44</accession>
<dbReference type="eggNOG" id="COG5002">
    <property type="taxonomic scope" value="Bacteria"/>
</dbReference>
<keyword evidence="10" id="KW-0472">Membrane</keyword>
<dbReference type="Proteomes" id="UP000017746">
    <property type="component" value="Chromosome"/>
</dbReference>
<dbReference type="AlphaFoldDB" id="U5VZ44"/>
<keyword evidence="6 10" id="KW-0812">Transmembrane</keyword>
<gene>
    <name evidence="13" type="ORF">AFR_13325</name>
</gene>
<dbReference type="PROSITE" id="PS50109">
    <property type="entry name" value="HIS_KIN"/>
    <property type="match status" value="1"/>
</dbReference>
<comment type="catalytic activity">
    <reaction evidence="1">
        <text>ATP + protein L-histidine = ADP + protein N-phospho-L-histidine.</text>
        <dbReference type="EC" id="2.7.13.3"/>
    </reaction>
</comment>
<feature type="transmembrane region" description="Helical" evidence="10">
    <location>
        <begin position="12"/>
        <end position="33"/>
    </location>
</feature>
<dbReference type="SUPFAM" id="SSF47384">
    <property type="entry name" value="Homodimeric domain of signal transducing histidine kinase"/>
    <property type="match status" value="1"/>
</dbReference>
<dbReference type="EMBL" id="CP006272">
    <property type="protein sequence ID" value="AGZ40951.1"/>
    <property type="molecule type" value="Genomic_DNA"/>
</dbReference>
<evidence type="ECO:0000256" key="8">
    <source>
        <dbReference type="ARBA" id="ARBA00022989"/>
    </source>
</evidence>
<evidence type="ECO:0000256" key="10">
    <source>
        <dbReference type="SAM" id="Phobius"/>
    </source>
</evidence>
<dbReference type="InterPro" id="IPR004358">
    <property type="entry name" value="Sig_transdc_His_kin-like_C"/>
</dbReference>
<dbReference type="PRINTS" id="PR00344">
    <property type="entry name" value="BCTRLSENSOR"/>
</dbReference>
<feature type="transmembrane region" description="Helical" evidence="10">
    <location>
        <begin position="295"/>
        <end position="318"/>
    </location>
</feature>
<feature type="domain" description="Histidine kinase" evidence="11">
    <location>
        <begin position="375"/>
        <end position="589"/>
    </location>
</feature>
<evidence type="ECO:0000259" key="11">
    <source>
        <dbReference type="PROSITE" id="PS50109"/>
    </source>
</evidence>
<dbReference type="PANTHER" id="PTHR43711:SF1">
    <property type="entry name" value="HISTIDINE KINASE 1"/>
    <property type="match status" value="1"/>
</dbReference>
<evidence type="ECO:0000256" key="1">
    <source>
        <dbReference type="ARBA" id="ARBA00000085"/>
    </source>
</evidence>
<evidence type="ECO:0000313" key="13">
    <source>
        <dbReference type="EMBL" id="AGZ40951.1"/>
    </source>
</evidence>
<dbReference type="Pfam" id="PF02518">
    <property type="entry name" value="HATPase_c"/>
    <property type="match status" value="1"/>
</dbReference>